<protein>
    <submittedName>
        <fullName evidence="1">Uncharacterized protein</fullName>
    </submittedName>
</protein>
<comment type="caution">
    <text evidence="1">The sequence shown here is derived from an EMBL/GenBank/DDBJ whole genome shotgun (WGS) entry which is preliminary data.</text>
</comment>
<dbReference type="AlphaFoldDB" id="A0A7J6VLZ5"/>
<evidence type="ECO:0000313" key="1">
    <source>
        <dbReference type="EMBL" id="KAF5186124.1"/>
    </source>
</evidence>
<reference evidence="1 2" key="1">
    <citation type="submission" date="2020-06" db="EMBL/GenBank/DDBJ databases">
        <title>Transcriptomic and genomic resources for Thalictrum thalictroides and T. hernandezii: Facilitating candidate gene discovery in an emerging model plant lineage.</title>
        <authorList>
            <person name="Arias T."/>
            <person name="Riano-Pachon D.M."/>
            <person name="Di Stilio V.S."/>
        </authorList>
    </citation>
    <scope>NUCLEOTIDE SEQUENCE [LARGE SCALE GENOMIC DNA]</scope>
    <source>
        <strain evidence="2">cv. WT478/WT964</strain>
        <tissue evidence="1">Leaves</tissue>
    </source>
</reference>
<dbReference type="EMBL" id="JABWDY010029815">
    <property type="protein sequence ID" value="KAF5186124.1"/>
    <property type="molecule type" value="Genomic_DNA"/>
</dbReference>
<keyword evidence="2" id="KW-1185">Reference proteome</keyword>
<organism evidence="1 2">
    <name type="scientific">Thalictrum thalictroides</name>
    <name type="common">Rue-anemone</name>
    <name type="synonym">Anemone thalictroides</name>
    <dbReference type="NCBI Taxonomy" id="46969"/>
    <lineage>
        <taxon>Eukaryota</taxon>
        <taxon>Viridiplantae</taxon>
        <taxon>Streptophyta</taxon>
        <taxon>Embryophyta</taxon>
        <taxon>Tracheophyta</taxon>
        <taxon>Spermatophyta</taxon>
        <taxon>Magnoliopsida</taxon>
        <taxon>Ranunculales</taxon>
        <taxon>Ranunculaceae</taxon>
        <taxon>Thalictroideae</taxon>
        <taxon>Thalictrum</taxon>
    </lineage>
</organism>
<sequence length="73" mass="8556">MCFLDKSKLIKSVDVEERRKNAELLNSEDINLVSEQNEDISNLLNCDFESKLLIYQDKLKDFCREATSLSQKR</sequence>
<dbReference type="Proteomes" id="UP000554482">
    <property type="component" value="Unassembled WGS sequence"/>
</dbReference>
<evidence type="ECO:0000313" key="2">
    <source>
        <dbReference type="Proteomes" id="UP000554482"/>
    </source>
</evidence>
<accession>A0A7J6VLZ5</accession>
<gene>
    <name evidence="1" type="ORF">FRX31_024288</name>
</gene>
<proteinExistence type="predicted"/>
<name>A0A7J6VLZ5_THATH</name>